<keyword evidence="7 8" id="KW-0694">RNA-binding</keyword>
<gene>
    <name evidence="8 11" type="primary">rnr</name>
    <name evidence="11" type="ORF">N4J17_15715</name>
</gene>
<dbReference type="Pfam" id="PF00773">
    <property type="entry name" value="RNB"/>
    <property type="match status" value="1"/>
</dbReference>
<evidence type="ECO:0000256" key="8">
    <source>
        <dbReference type="HAMAP-Rule" id="MF_01895"/>
    </source>
</evidence>
<dbReference type="SMART" id="SM00316">
    <property type="entry name" value="S1"/>
    <property type="match status" value="1"/>
</dbReference>
<dbReference type="PANTHER" id="PTHR23355">
    <property type="entry name" value="RIBONUCLEASE"/>
    <property type="match status" value="1"/>
</dbReference>
<proteinExistence type="inferred from homology"/>
<evidence type="ECO:0000256" key="1">
    <source>
        <dbReference type="ARBA" id="ARBA00001849"/>
    </source>
</evidence>
<dbReference type="HAMAP" id="MF_01895">
    <property type="entry name" value="RNase_R"/>
    <property type="match status" value="1"/>
</dbReference>
<keyword evidence="3 8" id="KW-0963">Cytoplasm</keyword>
<accession>A0ABZ2F685</accession>
<comment type="subcellular location">
    <subcellularLocation>
        <location evidence="2 8">Cytoplasm</location>
    </subcellularLocation>
</comment>
<dbReference type="InterPro" id="IPR022966">
    <property type="entry name" value="RNase_II/R_CS"/>
</dbReference>
<dbReference type="EMBL" id="CP104311">
    <property type="protein sequence ID" value="WWF01894.1"/>
    <property type="molecule type" value="Genomic_DNA"/>
</dbReference>
<dbReference type="NCBIfam" id="TIGR00358">
    <property type="entry name" value="3_prime_RNase"/>
    <property type="match status" value="1"/>
</dbReference>
<evidence type="ECO:0000256" key="2">
    <source>
        <dbReference type="ARBA" id="ARBA00004496"/>
    </source>
</evidence>
<dbReference type="InterPro" id="IPR001900">
    <property type="entry name" value="RNase_II/R"/>
</dbReference>
<dbReference type="InterPro" id="IPR011129">
    <property type="entry name" value="CSD"/>
</dbReference>
<feature type="domain" description="S1 motif" evidence="10">
    <location>
        <begin position="651"/>
        <end position="732"/>
    </location>
</feature>
<keyword evidence="6 8" id="KW-0269">Exonuclease</keyword>
<dbReference type="Pfam" id="PF00575">
    <property type="entry name" value="S1"/>
    <property type="match status" value="1"/>
</dbReference>
<dbReference type="NCBIfam" id="NF008648">
    <property type="entry name" value="PRK11642.1"/>
    <property type="match status" value="1"/>
</dbReference>
<dbReference type="GO" id="GO:0008859">
    <property type="term" value="F:exoribonuclease II activity"/>
    <property type="evidence" value="ECO:0007669"/>
    <property type="project" value="UniProtKB-EC"/>
</dbReference>
<dbReference type="Gene3D" id="2.40.50.140">
    <property type="entry name" value="Nucleic acid-binding proteins"/>
    <property type="match status" value="2"/>
</dbReference>
<dbReference type="PROSITE" id="PS50126">
    <property type="entry name" value="S1"/>
    <property type="match status" value="1"/>
</dbReference>
<dbReference type="PANTHER" id="PTHR23355:SF9">
    <property type="entry name" value="DIS3-LIKE EXONUCLEASE 2"/>
    <property type="match status" value="1"/>
</dbReference>
<dbReference type="SUPFAM" id="SSF50249">
    <property type="entry name" value="Nucleic acid-binding proteins"/>
    <property type="match status" value="4"/>
</dbReference>
<keyword evidence="5 8" id="KW-0378">Hydrolase</keyword>
<keyword evidence="12" id="KW-1185">Reference proteome</keyword>
<evidence type="ECO:0000256" key="9">
    <source>
        <dbReference type="SAM" id="MobiDB-lite"/>
    </source>
</evidence>
<dbReference type="InterPro" id="IPR013223">
    <property type="entry name" value="RNase_B_OB_dom"/>
</dbReference>
<dbReference type="CDD" id="cd04471">
    <property type="entry name" value="S1_RNase_R"/>
    <property type="match status" value="1"/>
</dbReference>
<evidence type="ECO:0000256" key="6">
    <source>
        <dbReference type="ARBA" id="ARBA00022839"/>
    </source>
</evidence>
<dbReference type="NCBIfam" id="TIGR02063">
    <property type="entry name" value="RNase_R"/>
    <property type="match status" value="1"/>
</dbReference>
<keyword evidence="4 8" id="KW-0540">Nuclease</keyword>
<dbReference type="SMART" id="SM00955">
    <property type="entry name" value="RNB"/>
    <property type="match status" value="1"/>
</dbReference>
<comment type="catalytic activity">
    <reaction evidence="1 8">
        <text>Exonucleolytic cleavage in the 3'- to 5'-direction to yield nucleoside 5'-phosphates.</text>
        <dbReference type="EC" id="3.1.13.1"/>
    </reaction>
</comment>
<dbReference type="InterPro" id="IPR050180">
    <property type="entry name" value="RNR_Ribonuclease"/>
</dbReference>
<evidence type="ECO:0000256" key="5">
    <source>
        <dbReference type="ARBA" id="ARBA00022801"/>
    </source>
</evidence>
<comment type="function">
    <text evidence="8">3'-5' exoribonuclease that releases 5'-nucleoside monophosphates and is involved in maturation of structured RNAs.</text>
</comment>
<organism evidence="11 12">
    <name type="scientific">Methylococcus capsulatus</name>
    <dbReference type="NCBI Taxonomy" id="414"/>
    <lineage>
        <taxon>Bacteria</taxon>
        <taxon>Pseudomonadati</taxon>
        <taxon>Pseudomonadota</taxon>
        <taxon>Gammaproteobacteria</taxon>
        <taxon>Methylococcales</taxon>
        <taxon>Methylococcaceae</taxon>
        <taxon>Methylococcus</taxon>
    </lineage>
</organism>
<sequence>MNTSSANAASREREFRHKDPYAEREAKKYERPIPSRELILKVLQDIGAPANLEEVADALGVDDAEDRESLRRRLNAMERDGQLLRNRRDRFCVVNAKDLIAGRVIGHPDGFGFLHPDDGSADLFLSPKDMRALFHDDRVVVSVRGIDRRGRREAAVVQVLERNTHSTVGRLYIENDIAYVVPDNKRISLDILVPENALAGARHGQIVVVEIVEQPTARREPIGRIVEILGDHMAPGMEIEVAIRNYNLPNQWPEEVEAMIAGLAPEVPEEAKAGRIDLRELPLVTIDGEDARDFDDAVYCRRTPKGWKLYVAIADVSHYVKPGTALDQEAHNRGTSVYFPERVIPMLPEVLSNGLCSLNPEQDRLCMVCEMIIDDEGNIGRARFYEAVMRSHSRLTYTQVARMLVDGDKALRRQYQTLLPHLENLYSVYRVLRRARDERGAIDFETQESRIVFGAGRKIDTIVPVVRNDAHRLIEECMIAANMATARFLAKSKVPHLLRVHEGPTAERLADLRTFLGEVGLSLGGGDKPEPRHYAELIEAIRGRPDEHLVQTVLLRSLAQAVYSPDKKGHFGLASDAYTHFTSPIRRYPDLLTHRAIKHVLSKAKVSEFAYSHNDLVLAGEHCSTCERRADEASRDVVSWLKCEFMLDKLGEEFDAVISAVTSFGFFAELRDIFVEGLVHISNLDKDFFHYDPIGHRLTGERTGVRYRLGDTVRVKVARVDLDERKIDLDLVKKTAEVTEPQSKRRKRTRKRGKK</sequence>
<evidence type="ECO:0000313" key="11">
    <source>
        <dbReference type="EMBL" id="WWF01894.1"/>
    </source>
</evidence>
<reference evidence="11 12" key="1">
    <citation type="submission" date="2022-09" db="EMBL/GenBank/DDBJ databases">
        <authorList>
            <person name="Giprobiosintez L."/>
        </authorList>
    </citation>
    <scope>NUCLEOTIDE SEQUENCE [LARGE SCALE GENOMIC DNA]</scope>
    <source>
        <strain evidence="12">VKPM-B-12549 (GBS-15)</strain>
    </source>
</reference>
<feature type="region of interest" description="Disordered" evidence="9">
    <location>
        <begin position="1"/>
        <end position="28"/>
    </location>
</feature>
<dbReference type="InterPro" id="IPR003029">
    <property type="entry name" value="S1_domain"/>
</dbReference>
<dbReference type="SMART" id="SM00357">
    <property type="entry name" value="CSP"/>
    <property type="match status" value="1"/>
</dbReference>
<dbReference type="InterPro" id="IPR004476">
    <property type="entry name" value="RNase_II/RNase_R"/>
</dbReference>
<dbReference type="InterPro" id="IPR012340">
    <property type="entry name" value="NA-bd_OB-fold"/>
</dbReference>
<dbReference type="InterPro" id="IPR011805">
    <property type="entry name" value="RNase_R"/>
</dbReference>
<evidence type="ECO:0000256" key="7">
    <source>
        <dbReference type="ARBA" id="ARBA00022884"/>
    </source>
</evidence>
<dbReference type="RefSeq" id="WP_198323630.1">
    <property type="nucleotide sequence ID" value="NZ_CP104311.1"/>
</dbReference>
<evidence type="ECO:0000313" key="12">
    <source>
        <dbReference type="Proteomes" id="UP001359308"/>
    </source>
</evidence>
<evidence type="ECO:0000256" key="3">
    <source>
        <dbReference type="ARBA" id="ARBA00022490"/>
    </source>
</evidence>
<name>A0ABZ2F685_METCP</name>
<dbReference type="InterPro" id="IPR040476">
    <property type="entry name" value="CSD2"/>
</dbReference>
<feature type="compositionally biased region" description="Basic and acidic residues" evidence="9">
    <location>
        <begin position="10"/>
        <end position="28"/>
    </location>
</feature>
<dbReference type="PROSITE" id="PS01175">
    <property type="entry name" value="RIBONUCLEASE_II"/>
    <property type="match status" value="1"/>
</dbReference>
<dbReference type="EC" id="3.1.13.1" evidence="8"/>
<evidence type="ECO:0000259" key="10">
    <source>
        <dbReference type="PROSITE" id="PS50126"/>
    </source>
</evidence>
<dbReference type="Proteomes" id="UP001359308">
    <property type="component" value="Chromosome"/>
</dbReference>
<dbReference type="Pfam" id="PF08206">
    <property type="entry name" value="OB_RNB"/>
    <property type="match status" value="1"/>
</dbReference>
<evidence type="ECO:0000256" key="4">
    <source>
        <dbReference type="ARBA" id="ARBA00022722"/>
    </source>
</evidence>
<comment type="similarity">
    <text evidence="8">Belongs to the RNR ribonuclease family. RNase R subfamily.</text>
</comment>
<protein>
    <recommendedName>
        <fullName evidence="8">Ribonuclease R</fullName>
        <shortName evidence="8">RNase R</shortName>
        <ecNumber evidence="8">3.1.13.1</ecNumber>
    </recommendedName>
</protein>
<dbReference type="Pfam" id="PF17876">
    <property type="entry name" value="CSD2"/>
    <property type="match status" value="1"/>
</dbReference>